<dbReference type="Gene3D" id="3.90.1200.10">
    <property type="match status" value="1"/>
</dbReference>
<dbReference type="EMBL" id="AZNF01000010">
    <property type="protein sequence ID" value="KID63385.1"/>
    <property type="molecule type" value="Genomic_DNA"/>
</dbReference>
<feature type="domain" description="Aminoglycoside phosphotransferase" evidence="1">
    <location>
        <begin position="569"/>
        <end position="832"/>
    </location>
</feature>
<dbReference type="InterPro" id="IPR011009">
    <property type="entry name" value="Kinase-like_dom_sf"/>
</dbReference>
<keyword evidence="3" id="KW-1185">Reference proteome</keyword>
<dbReference type="HOGENOM" id="CLU_321060_0_0_1"/>
<comment type="caution">
    <text evidence="2">The sequence shown here is derived from an EMBL/GenBank/DDBJ whole genome shotgun (WGS) entry which is preliminary data.</text>
</comment>
<accession>A0A0B4EMT8</accession>
<evidence type="ECO:0000313" key="3">
    <source>
        <dbReference type="Proteomes" id="UP000031186"/>
    </source>
</evidence>
<dbReference type="Proteomes" id="UP000031186">
    <property type="component" value="Unassembled WGS sequence"/>
</dbReference>
<name>A0A0B4EMT8_METAF</name>
<dbReference type="InterPro" id="IPR026749">
    <property type="entry name" value="Tmem135"/>
</dbReference>
<dbReference type="OrthoDB" id="4021778at2759"/>
<evidence type="ECO:0000313" key="2">
    <source>
        <dbReference type="EMBL" id="KID63385.1"/>
    </source>
</evidence>
<proteinExistence type="predicted"/>
<dbReference type="Pfam" id="PF01636">
    <property type="entry name" value="APH"/>
    <property type="match status" value="1"/>
</dbReference>
<organism evidence="2 3">
    <name type="scientific">Metarhizium anisopliae (strain ARSEF 549)</name>
    <dbReference type="NCBI Taxonomy" id="3151832"/>
    <lineage>
        <taxon>Eukaryota</taxon>
        <taxon>Fungi</taxon>
        <taxon>Dikarya</taxon>
        <taxon>Ascomycota</taxon>
        <taxon>Pezizomycotina</taxon>
        <taxon>Sordariomycetes</taxon>
        <taxon>Hypocreomycetidae</taxon>
        <taxon>Hypocreales</taxon>
        <taxon>Clavicipitaceae</taxon>
        <taxon>Metarhizium</taxon>
    </lineage>
</organism>
<dbReference type="VEuPathDB" id="FungiDB:MAN_07586"/>
<feature type="non-terminal residue" evidence="2">
    <location>
        <position position="1"/>
    </location>
</feature>
<dbReference type="InterPro" id="IPR002575">
    <property type="entry name" value="Aminoglycoside_PTrfase"/>
</dbReference>
<dbReference type="PANTHER" id="PTHR12459">
    <property type="entry name" value="TRANSMEMBRANE PROTEIN 135-RELATED"/>
    <property type="match status" value="1"/>
</dbReference>
<sequence length="921" mass="103136">MELRGAASSKGSPDTRSILTSTMAKISTGTSSPRKSSFLQLQSIPPPLRPLVRAYLLGYASAVLPRLLTLVLQHLSNRERKTPNYALPERDENTFLESAKHVLKTGLDPCRFPTFCAALVGGATLLQAPLNKIITRAATNLGSVAKLRLSRFLATFVSAWFSLKLLQSKKPTLRRRAGSSTTRYVDPATGKKLAGRTVDLTLFAATQAIDVIVGELWARHKGRRLAAQKWTKVEAFISQMTDPVSFVASCALIMWAWFYAPDNLPRAYNKWITSAAHVDIRLIEALRRCRTRELSYEKETGQAHLLGTMCTDHSLPYEWGDPCKTIPFPCDIVHMGRGPSCEYHAWRRFWLSWKWSMYTYLPLALALQLRKPNRDSLRTALLSAARSSAFLGTYITLFYYGVCLGRTRIGPHLLGKDVACRQKIDGGYCVGVGCFLCGWSVLIETANRRKDMALFVAPRAMATLLPRQYKMEVQWRETLAFALSTAVVFTCARENPRRVRGMLGGILGLAMKEIEQSESVTPVEYVGYNPFPVNNFIYKVALSSPATKEHFTRAGHQTCAVLPPLTGESTVIVRLSNPTSMGMNNTNRVENEVCAMAVAREAMASVKGGRYNSIVPRVYAWKSTRMMAGDAPEQGFGWIVMEYMEGEVLDMLFADMKWDEKKRVIGEIACIFAAFQKAKLPQRVELHGGMTVRDGDIVSGQPTMHKGEPSGYVGLWKARIDHALEQADESTLINGWKGGVRERIEKFKNYKLGVLIHNGEVDSTLLGLVHNDFTINNMLYNPQTKRITALLDFDWSSVTHPAHEFFTSFHDVHGRVDEASEKLRKAIFSGDFGNHPDEDEDQEAWKLAKTWDDALKQHGGKRPCDFKGIELLQGLWNFVYSICPFELGSKVMLFRRSKKESEAAKARVEGQISKMLSGWGV</sequence>
<evidence type="ECO:0000259" key="1">
    <source>
        <dbReference type="Pfam" id="PF01636"/>
    </source>
</evidence>
<reference evidence="2 3" key="1">
    <citation type="journal article" date="2014" name="Proc. Natl. Acad. Sci. U.S.A.">
        <title>Trajectory and genomic determinants of fungal-pathogen speciation and host adaptation.</title>
        <authorList>
            <person name="Hu X."/>
            <person name="Xiao G."/>
            <person name="Zheng P."/>
            <person name="Shang Y."/>
            <person name="Su Y."/>
            <person name="Zhang X."/>
            <person name="Liu X."/>
            <person name="Zhan S."/>
            <person name="St Leger R.J."/>
            <person name="Wang C."/>
        </authorList>
    </citation>
    <scope>NUCLEOTIDE SEQUENCE [LARGE SCALE GENOMIC DNA]</scope>
    <source>
        <strain evidence="2 3">ARSEF 549</strain>
    </source>
</reference>
<dbReference type="SUPFAM" id="SSF56112">
    <property type="entry name" value="Protein kinase-like (PK-like)"/>
    <property type="match status" value="1"/>
</dbReference>
<dbReference type="PANTHER" id="PTHR12459:SF15">
    <property type="entry name" value="TRANSMEMBRANE PROTEIN 135"/>
    <property type="match status" value="1"/>
</dbReference>
<gene>
    <name evidence="2" type="ORF">MAN_07586</name>
</gene>
<dbReference type="AlphaFoldDB" id="A0A0B4EMT8"/>
<protein>
    <submittedName>
        <fullName evidence="2">Integral membrane protein</fullName>
    </submittedName>
</protein>